<dbReference type="PANTHER" id="PTHR34071">
    <property type="entry name" value="5-NITROIMIDAZOLE ANTIBIOTICS RESISTANCE PROTEIN, NIMA-FAMILY-RELATED PROTEIN-RELATED"/>
    <property type="match status" value="1"/>
</dbReference>
<protein>
    <submittedName>
        <fullName evidence="1">Flavin-nucleotide-binding protein</fullName>
    </submittedName>
</protein>
<dbReference type="RefSeq" id="WP_057839951.1">
    <property type="nucleotide sequence ID" value="NZ_LLXZ01000205.1"/>
</dbReference>
<organism evidence="1 2">
    <name type="scientific">Bradyrhizobium jicamae</name>
    <dbReference type="NCBI Taxonomy" id="280332"/>
    <lineage>
        <taxon>Bacteria</taxon>
        <taxon>Pseudomonadati</taxon>
        <taxon>Pseudomonadota</taxon>
        <taxon>Alphaproteobacteria</taxon>
        <taxon>Hyphomicrobiales</taxon>
        <taxon>Nitrobacteraceae</taxon>
        <taxon>Bradyrhizobium</taxon>
    </lineage>
</organism>
<sequence>MRTAVTDAVTTDAYPLSPRNQVKRRHDRGFYDHATVHRLLDASMLCHVSYVIDGQPYCTPTFFWREGSKLYWHGSSASRMLRNQTGGERVCLTVAHLDSLVLARCGFNHSADYRAVMAFGTAYLVTDAIEKERALVAMVDRFFPERTASLRQSTVQEIKATSVIAMEIEQASAKIRSKGVADDDEDYELPIYAERIPVRTVLGRPEPCPRLLDGVERPASLGAYSEGRLLEDALRDAHFAHYAGG</sequence>
<evidence type="ECO:0000313" key="2">
    <source>
        <dbReference type="Proteomes" id="UP000050863"/>
    </source>
</evidence>
<dbReference type="SUPFAM" id="SSF50475">
    <property type="entry name" value="FMN-binding split barrel"/>
    <property type="match status" value="1"/>
</dbReference>
<name>A0A0R3KIP6_9BRAD</name>
<dbReference type="InterPro" id="IPR024747">
    <property type="entry name" value="Pyridox_Oxase-rel"/>
</dbReference>
<dbReference type="PANTHER" id="PTHR34071:SF2">
    <property type="entry name" value="FLAVIN-NUCLEOTIDE-BINDING PROTEIN"/>
    <property type="match status" value="1"/>
</dbReference>
<dbReference type="Pfam" id="PF12900">
    <property type="entry name" value="Pyridox_ox_2"/>
    <property type="match status" value="1"/>
</dbReference>
<evidence type="ECO:0000313" key="1">
    <source>
        <dbReference type="EMBL" id="KRQ95665.1"/>
    </source>
</evidence>
<dbReference type="AlphaFoldDB" id="A0A0R3KIP6"/>
<dbReference type="Proteomes" id="UP000050863">
    <property type="component" value="Unassembled WGS sequence"/>
</dbReference>
<dbReference type="STRING" id="280332.CQ12_03500"/>
<gene>
    <name evidence="1" type="ORF">CQ12_03500</name>
</gene>
<dbReference type="InterPro" id="IPR012349">
    <property type="entry name" value="Split_barrel_FMN-bd"/>
</dbReference>
<comment type="caution">
    <text evidence="1">The sequence shown here is derived from an EMBL/GenBank/DDBJ whole genome shotgun (WGS) entry which is preliminary data.</text>
</comment>
<keyword evidence="2" id="KW-1185">Reference proteome</keyword>
<dbReference type="EMBL" id="LLXZ01000205">
    <property type="protein sequence ID" value="KRQ95665.1"/>
    <property type="molecule type" value="Genomic_DNA"/>
</dbReference>
<dbReference type="Gene3D" id="2.30.110.10">
    <property type="entry name" value="Electron Transport, Fmn-binding Protein, Chain A"/>
    <property type="match status" value="1"/>
</dbReference>
<accession>A0A0R3KIP6</accession>
<proteinExistence type="predicted"/>
<reference evidence="1 2" key="1">
    <citation type="submission" date="2014-03" db="EMBL/GenBank/DDBJ databases">
        <title>Bradyrhizobium valentinum sp. nov., isolated from effective nodules of Lupinus mariae-josephae, a lupine endemic of basic-lime soils in Eastern Spain.</title>
        <authorList>
            <person name="Duran D."/>
            <person name="Rey L."/>
            <person name="Navarro A."/>
            <person name="Busquets A."/>
            <person name="Imperial J."/>
            <person name="Ruiz-Argueso T."/>
        </authorList>
    </citation>
    <scope>NUCLEOTIDE SEQUENCE [LARGE SCALE GENOMIC DNA]</scope>
    <source>
        <strain evidence="1 2">PAC68</strain>
    </source>
</reference>